<gene>
    <name evidence="2" type="ORF">SAMN02745673_01582</name>
</gene>
<name>A0A1T4NT00_9ACTN</name>
<sequence length="44" mass="4541">MGGHEKPDSQDSGKGPKWEQDGQQGSGHGSQTMPGSSGDGKEQK</sequence>
<organism evidence="2 3">
    <name type="scientific">Marinactinospora thermotolerans DSM 45154</name>
    <dbReference type="NCBI Taxonomy" id="1122192"/>
    <lineage>
        <taxon>Bacteria</taxon>
        <taxon>Bacillati</taxon>
        <taxon>Actinomycetota</taxon>
        <taxon>Actinomycetes</taxon>
        <taxon>Streptosporangiales</taxon>
        <taxon>Nocardiopsidaceae</taxon>
        <taxon>Marinactinospora</taxon>
    </lineage>
</organism>
<dbReference type="Proteomes" id="UP000190637">
    <property type="component" value="Unassembled WGS sequence"/>
</dbReference>
<dbReference type="AlphaFoldDB" id="A0A1T4NT00"/>
<evidence type="ECO:0000256" key="1">
    <source>
        <dbReference type="SAM" id="MobiDB-lite"/>
    </source>
</evidence>
<proteinExistence type="predicted"/>
<feature type="compositionally biased region" description="Basic and acidic residues" evidence="1">
    <location>
        <begin position="1"/>
        <end position="20"/>
    </location>
</feature>
<accession>A0A1T4NT00</accession>
<feature type="region of interest" description="Disordered" evidence="1">
    <location>
        <begin position="1"/>
        <end position="44"/>
    </location>
</feature>
<keyword evidence="3" id="KW-1185">Reference proteome</keyword>
<dbReference type="EMBL" id="FUWS01000003">
    <property type="protein sequence ID" value="SJZ82354.1"/>
    <property type="molecule type" value="Genomic_DNA"/>
</dbReference>
<evidence type="ECO:0000313" key="3">
    <source>
        <dbReference type="Proteomes" id="UP000190637"/>
    </source>
</evidence>
<evidence type="ECO:0000313" key="2">
    <source>
        <dbReference type="EMBL" id="SJZ82354.1"/>
    </source>
</evidence>
<protein>
    <submittedName>
        <fullName evidence="2">Uncharacterized protein</fullName>
    </submittedName>
</protein>
<reference evidence="2 3" key="1">
    <citation type="submission" date="2017-02" db="EMBL/GenBank/DDBJ databases">
        <authorList>
            <person name="Peterson S.W."/>
        </authorList>
    </citation>
    <scope>NUCLEOTIDE SEQUENCE [LARGE SCALE GENOMIC DNA]</scope>
    <source>
        <strain evidence="2 3">DSM 45154</strain>
    </source>
</reference>